<gene>
    <name evidence="3" type="ORF">EDD40_6485</name>
</gene>
<evidence type="ECO:0000313" key="4">
    <source>
        <dbReference type="Proteomes" id="UP000268727"/>
    </source>
</evidence>
<dbReference type="GO" id="GO:0016491">
    <property type="term" value="F:oxidoreductase activity"/>
    <property type="evidence" value="ECO:0007669"/>
    <property type="project" value="UniProtKB-KW"/>
</dbReference>
<dbReference type="PANTHER" id="PTHR42879:SF6">
    <property type="entry name" value="NADPH-DEPENDENT REDUCTASE BACG"/>
    <property type="match status" value="1"/>
</dbReference>
<dbReference type="EMBL" id="RJKM01000001">
    <property type="protein sequence ID" value="ROP41062.1"/>
    <property type="molecule type" value="Genomic_DNA"/>
</dbReference>
<dbReference type="InterPro" id="IPR036291">
    <property type="entry name" value="NAD(P)-bd_dom_sf"/>
</dbReference>
<dbReference type="Gene3D" id="3.40.50.720">
    <property type="entry name" value="NAD(P)-binding Rossmann-like Domain"/>
    <property type="match status" value="1"/>
</dbReference>
<proteinExistence type="inferred from homology"/>
<comment type="similarity">
    <text evidence="1">Belongs to the short-chain dehydrogenases/reductases (SDR) family.</text>
</comment>
<sequence length="264" mass="27247">MDLRLTGKTALVTGSTAGIGYATAVALAREGAAVVLNGRGAPRVAEAARRLAAEVPGAGITAAPGDVGTAEGAAAVTAAVPEVDVLVNNVSVFGPRPFADIPDSEWTRYFETNVMSGVRLSRHYLAGMLARDDGRVVFVGSDAAVDVAVEMLHYSVTKTAILALARGLAELTKGTNVTVNTVLPGPTLTEGVGTMLDAGVAHTGLTREELQEQFFRHTRPTSLLQRFATPDEVANLIAYLASPLASITNGAAVRAEGGVVRSVL</sequence>
<dbReference type="PRINTS" id="PR00081">
    <property type="entry name" value="GDHRDH"/>
</dbReference>
<protein>
    <submittedName>
        <fullName evidence="3">Short-subunit dehydrogenase</fullName>
    </submittedName>
</protein>
<reference evidence="3 4" key="1">
    <citation type="submission" date="2018-11" db="EMBL/GenBank/DDBJ databases">
        <title>Sequencing the genomes of 1000 actinobacteria strains.</title>
        <authorList>
            <person name="Klenk H.-P."/>
        </authorList>
    </citation>
    <scope>NUCLEOTIDE SEQUENCE [LARGE SCALE GENOMIC DNA]</scope>
    <source>
        <strain evidence="3 4">DSM 44231</strain>
    </source>
</reference>
<name>A0A3N1HFI4_9PSEU</name>
<organism evidence="3 4">
    <name type="scientific">Saccharothrix texasensis</name>
    <dbReference type="NCBI Taxonomy" id="103734"/>
    <lineage>
        <taxon>Bacteria</taxon>
        <taxon>Bacillati</taxon>
        <taxon>Actinomycetota</taxon>
        <taxon>Actinomycetes</taxon>
        <taxon>Pseudonocardiales</taxon>
        <taxon>Pseudonocardiaceae</taxon>
        <taxon>Saccharothrix</taxon>
    </lineage>
</organism>
<dbReference type="PROSITE" id="PS00061">
    <property type="entry name" value="ADH_SHORT"/>
    <property type="match status" value="1"/>
</dbReference>
<comment type="caution">
    <text evidence="3">The sequence shown here is derived from an EMBL/GenBank/DDBJ whole genome shotgun (WGS) entry which is preliminary data.</text>
</comment>
<evidence type="ECO:0000256" key="2">
    <source>
        <dbReference type="ARBA" id="ARBA00023002"/>
    </source>
</evidence>
<dbReference type="InterPro" id="IPR050259">
    <property type="entry name" value="SDR"/>
</dbReference>
<dbReference type="Proteomes" id="UP000268727">
    <property type="component" value="Unassembled WGS sequence"/>
</dbReference>
<dbReference type="AlphaFoldDB" id="A0A3N1HFI4"/>
<accession>A0A3N1HFI4</accession>
<dbReference type="Pfam" id="PF00106">
    <property type="entry name" value="adh_short"/>
    <property type="match status" value="1"/>
</dbReference>
<dbReference type="PANTHER" id="PTHR42879">
    <property type="entry name" value="3-OXOACYL-(ACYL-CARRIER-PROTEIN) REDUCTASE"/>
    <property type="match status" value="1"/>
</dbReference>
<dbReference type="GO" id="GO:0032787">
    <property type="term" value="P:monocarboxylic acid metabolic process"/>
    <property type="evidence" value="ECO:0007669"/>
    <property type="project" value="UniProtKB-ARBA"/>
</dbReference>
<dbReference type="SUPFAM" id="SSF51735">
    <property type="entry name" value="NAD(P)-binding Rossmann-fold domains"/>
    <property type="match status" value="1"/>
</dbReference>
<keyword evidence="4" id="KW-1185">Reference proteome</keyword>
<evidence type="ECO:0000256" key="1">
    <source>
        <dbReference type="ARBA" id="ARBA00006484"/>
    </source>
</evidence>
<dbReference type="InterPro" id="IPR020904">
    <property type="entry name" value="Sc_DH/Rdtase_CS"/>
</dbReference>
<dbReference type="RefSeq" id="WP_123746252.1">
    <property type="nucleotide sequence ID" value="NZ_RJKM01000001.1"/>
</dbReference>
<keyword evidence="2" id="KW-0560">Oxidoreductase</keyword>
<dbReference type="CDD" id="cd05233">
    <property type="entry name" value="SDR_c"/>
    <property type="match status" value="1"/>
</dbReference>
<dbReference type="OrthoDB" id="9793325at2"/>
<evidence type="ECO:0000313" key="3">
    <source>
        <dbReference type="EMBL" id="ROP41062.1"/>
    </source>
</evidence>
<dbReference type="FunFam" id="3.40.50.720:FF:000084">
    <property type="entry name" value="Short-chain dehydrogenase reductase"/>
    <property type="match status" value="1"/>
</dbReference>
<dbReference type="InterPro" id="IPR002347">
    <property type="entry name" value="SDR_fam"/>
</dbReference>